<accession>A0ABD5Y3M5</accession>
<proteinExistence type="predicted"/>
<feature type="transmembrane region" description="Helical" evidence="1">
    <location>
        <begin position="40"/>
        <end position="65"/>
    </location>
</feature>
<feature type="transmembrane region" description="Helical" evidence="1">
    <location>
        <begin position="71"/>
        <end position="95"/>
    </location>
</feature>
<keyword evidence="1" id="KW-0812">Transmembrane</keyword>
<evidence type="ECO:0000256" key="1">
    <source>
        <dbReference type="SAM" id="Phobius"/>
    </source>
</evidence>
<organism evidence="2 3">
    <name type="scientific">Halosimplex aquaticum</name>
    <dbReference type="NCBI Taxonomy" id="3026162"/>
    <lineage>
        <taxon>Archaea</taxon>
        <taxon>Methanobacteriati</taxon>
        <taxon>Methanobacteriota</taxon>
        <taxon>Stenosarchaea group</taxon>
        <taxon>Halobacteria</taxon>
        <taxon>Halobacteriales</taxon>
        <taxon>Haloarculaceae</taxon>
        <taxon>Halosimplex</taxon>
    </lineage>
</organism>
<keyword evidence="1" id="KW-0472">Membrane</keyword>
<feature type="transmembrane region" description="Helical" evidence="1">
    <location>
        <begin position="6"/>
        <end position="28"/>
    </location>
</feature>
<sequence>MSLDVALALLQLVALTIPPIAVLIQMLRKSENLPWRLRKLSFGLVIVSVVSFIATGVSVLTYFLVHVSVPGLLVVGLLLTVVGLIPFALFTGVLYKEHKAAHGP</sequence>
<evidence type="ECO:0000313" key="2">
    <source>
        <dbReference type="EMBL" id="MFC7141993.1"/>
    </source>
</evidence>
<dbReference type="AlphaFoldDB" id="A0ABD5Y3M5"/>
<evidence type="ECO:0000313" key="3">
    <source>
        <dbReference type="Proteomes" id="UP001596432"/>
    </source>
</evidence>
<keyword evidence="3" id="KW-1185">Reference proteome</keyword>
<comment type="caution">
    <text evidence="2">The sequence shown here is derived from an EMBL/GenBank/DDBJ whole genome shotgun (WGS) entry which is preliminary data.</text>
</comment>
<dbReference type="GeneID" id="78822325"/>
<name>A0ABD5Y3M5_9EURY</name>
<protein>
    <submittedName>
        <fullName evidence="2">Uncharacterized protein</fullName>
    </submittedName>
</protein>
<keyword evidence="1" id="KW-1133">Transmembrane helix</keyword>
<dbReference type="RefSeq" id="WP_274323069.1">
    <property type="nucleotide sequence ID" value="NZ_CP118158.1"/>
</dbReference>
<reference evidence="2 3" key="1">
    <citation type="journal article" date="2019" name="Int. J. Syst. Evol. Microbiol.">
        <title>The Global Catalogue of Microorganisms (GCM) 10K type strain sequencing project: providing services to taxonomists for standard genome sequencing and annotation.</title>
        <authorList>
            <consortium name="The Broad Institute Genomics Platform"/>
            <consortium name="The Broad Institute Genome Sequencing Center for Infectious Disease"/>
            <person name="Wu L."/>
            <person name="Ma J."/>
        </authorList>
    </citation>
    <scope>NUCLEOTIDE SEQUENCE [LARGE SCALE GENOMIC DNA]</scope>
    <source>
        <strain evidence="2 3">XZYJT29</strain>
    </source>
</reference>
<dbReference type="EMBL" id="JBHTAS010000001">
    <property type="protein sequence ID" value="MFC7141993.1"/>
    <property type="molecule type" value="Genomic_DNA"/>
</dbReference>
<gene>
    <name evidence="2" type="ORF">ACFQMA_19425</name>
</gene>
<dbReference type="Proteomes" id="UP001596432">
    <property type="component" value="Unassembled WGS sequence"/>
</dbReference>